<keyword evidence="1" id="KW-0687">Ribonucleoprotein</keyword>
<organism evidence="1">
    <name type="scientific">Caudovirales sp. ctrNG92</name>
    <dbReference type="NCBI Taxonomy" id="2827638"/>
    <lineage>
        <taxon>Viruses</taxon>
        <taxon>Duplodnaviria</taxon>
        <taxon>Heunggongvirae</taxon>
        <taxon>Uroviricota</taxon>
        <taxon>Caudoviricetes</taxon>
    </lineage>
</organism>
<protein>
    <submittedName>
        <fullName evidence="1">Putative ribonucleoprotein</fullName>
    </submittedName>
</protein>
<dbReference type="EMBL" id="BK032578">
    <property type="protein sequence ID" value="DAF49211.1"/>
    <property type="molecule type" value="Genomic_DNA"/>
</dbReference>
<evidence type="ECO:0000313" key="1">
    <source>
        <dbReference type="EMBL" id="DAF49211.1"/>
    </source>
</evidence>
<reference evidence="1" key="1">
    <citation type="journal article" date="2021" name="Proc. Natl. Acad. Sci. U.S.A.">
        <title>A Catalog of Tens of Thousands of Viruses from Human Metagenomes Reveals Hidden Associations with Chronic Diseases.</title>
        <authorList>
            <person name="Tisza M.J."/>
            <person name="Buck C.B."/>
        </authorList>
    </citation>
    <scope>NUCLEOTIDE SEQUENCE</scope>
    <source>
        <strain evidence="1">CtrNG92</strain>
    </source>
</reference>
<proteinExistence type="predicted"/>
<name>A0A8S5SEH9_9CAUD</name>
<sequence>MRGRRKQFKEAGLCAYCGRPAQPGRTLCKACAIYEAKRSALRIAQRKADGLCTKCGKRPPEAGVKTCAECRERNKQNCRRWYERQKEETAWRK</sequence>
<accession>A0A8S5SEH9</accession>
<dbReference type="GO" id="GO:1990904">
    <property type="term" value="C:ribonucleoprotein complex"/>
    <property type="evidence" value="ECO:0007669"/>
    <property type="project" value="UniProtKB-KW"/>
</dbReference>